<evidence type="ECO:0000259" key="4">
    <source>
        <dbReference type="Pfam" id="PF19290"/>
    </source>
</evidence>
<dbReference type="Pfam" id="PF19290">
    <property type="entry name" value="PmbA_TldD_2nd"/>
    <property type="match status" value="1"/>
</dbReference>
<comment type="similarity">
    <text evidence="1">Belongs to the peptidase U62 family.</text>
</comment>
<reference evidence="6" key="1">
    <citation type="journal article" date="2019" name="Int. J. Syst. Evol. Microbiol.">
        <title>The Global Catalogue of Microorganisms (GCM) 10K type strain sequencing project: providing services to taxonomists for standard genome sequencing and annotation.</title>
        <authorList>
            <consortium name="The Broad Institute Genomics Platform"/>
            <consortium name="The Broad Institute Genome Sequencing Center for Infectious Disease"/>
            <person name="Wu L."/>
            <person name="Ma J."/>
        </authorList>
    </citation>
    <scope>NUCLEOTIDE SEQUENCE [LARGE SCALE GENOMIC DNA]</scope>
    <source>
        <strain evidence="6">JCM 19173</strain>
    </source>
</reference>
<dbReference type="Pfam" id="PF01523">
    <property type="entry name" value="PmbA_TldD_1st"/>
    <property type="match status" value="1"/>
</dbReference>
<dbReference type="InterPro" id="IPR045570">
    <property type="entry name" value="Metalloprtase-TldD/E_cen_dom"/>
</dbReference>
<dbReference type="RefSeq" id="WP_229784531.1">
    <property type="nucleotide sequence ID" value="NZ_BMPE01000002.1"/>
</dbReference>
<proteinExistence type="inferred from homology"/>
<keyword evidence="6" id="KW-1185">Reference proteome</keyword>
<evidence type="ECO:0000313" key="6">
    <source>
        <dbReference type="Proteomes" id="UP000604341"/>
    </source>
</evidence>
<gene>
    <name evidence="5" type="ORF">GCM10010844_12970</name>
</gene>
<feature type="domain" description="Metalloprotease TldD/E central" evidence="4">
    <location>
        <begin position="126"/>
        <end position="229"/>
    </location>
</feature>
<comment type="caution">
    <text evidence="5">The sequence shown here is derived from an EMBL/GenBank/DDBJ whole genome shotgun (WGS) entry which is preliminary data.</text>
</comment>
<dbReference type="Pfam" id="PF19289">
    <property type="entry name" value="PmbA_TldD_3rd"/>
    <property type="match status" value="1"/>
</dbReference>
<evidence type="ECO:0000259" key="2">
    <source>
        <dbReference type="Pfam" id="PF01523"/>
    </source>
</evidence>
<name>A0ABQ2FJW1_9DEIO</name>
<dbReference type="InterPro" id="IPR045569">
    <property type="entry name" value="Metalloprtase-TldD/E_C"/>
</dbReference>
<dbReference type="EMBL" id="BMPE01000002">
    <property type="protein sequence ID" value="GGK95922.1"/>
    <property type="molecule type" value="Genomic_DNA"/>
</dbReference>
<dbReference type="InterPro" id="IPR036059">
    <property type="entry name" value="TldD/PmbA_sf"/>
</dbReference>
<feature type="domain" description="Metalloprotease TldD/E N-terminal" evidence="2">
    <location>
        <begin position="35"/>
        <end position="98"/>
    </location>
</feature>
<evidence type="ECO:0000259" key="3">
    <source>
        <dbReference type="Pfam" id="PF19289"/>
    </source>
</evidence>
<dbReference type="PANTHER" id="PTHR43421:SF1">
    <property type="entry name" value="METALLOPROTEASE PMBA"/>
    <property type="match status" value="1"/>
</dbReference>
<dbReference type="InterPro" id="IPR002510">
    <property type="entry name" value="Metalloprtase-TldD/E_N"/>
</dbReference>
<evidence type="ECO:0000313" key="5">
    <source>
        <dbReference type="EMBL" id="GGK95922.1"/>
    </source>
</evidence>
<organism evidence="5 6">
    <name type="scientific">Deinococcus radiotolerans</name>
    <dbReference type="NCBI Taxonomy" id="1309407"/>
    <lineage>
        <taxon>Bacteria</taxon>
        <taxon>Thermotogati</taxon>
        <taxon>Deinococcota</taxon>
        <taxon>Deinococci</taxon>
        <taxon>Deinococcales</taxon>
        <taxon>Deinococcaceae</taxon>
        <taxon>Deinococcus</taxon>
    </lineage>
</organism>
<dbReference type="Proteomes" id="UP000604341">
    <property type="component" value="Unassembled WGS sequence"/>
</dbReference>
<dbReference type="InterPro" id="IPR035068">
    <property type="entry name" value="TldD/PmbA_N"/>
</dbReference>
<sequence length="457" mass="47958">MTGKKLNRTADTQLSLAEAQAFLLERARSRGVQLEVFAQREQHTGVRALKGEVTSFQLSTQQGVALRVLRGGAWGESFTENLSEAALERALDRAAENAELTAPEAGAALVDWPPPPALDLSGEGLSGVTVAQKVAAALDLDRVASGADPRVISVPYGGYDDSVRDWQVANTSGLQRGAQALEATLAVYPLLSENGQSKMDGEWQFTREFTQLDPTRTALTAVERSAALLGARPAPSGAFPVWLSGRAMAELLGLFAPMFSGRMIEEGKSPLAGRLEQLVAAQSVTLVDDATLPTGQRSRPFDAEGCPSAPLTLIERGVLRAVMHNQGTAARAGVGSTGHASRFGLSGAVSVGHSNLFLQPQADQAEAPTGSFSGIQLLGVSGGHAGAHPVTGEFSLEASGFLFERGEQQHALDVFTVAGNILDLLRDVQWIGPELHWTPMGTGAPDVLVGALSIAGQ</sequence>
<dbReference type="PANTHER" id="PTHR43421">
    <property type="entry name" value="METALLOPROTEASE PMBA"/>
    <property type="match status" value="1"/>
</dbReference>
<dbReference type="Gene3D" id="3.30.2290.10">
    <property type="entry name" value="PmbA/TldD superfamily"/>
    <property type="match status" value="1"/>
</dbReference>
<accession>A0ABQ2FJW1</accession>
<feature type="domain" description="Metalloprotease TldD/E C-terminal" evidence="3">
    <location>
        <begin position="236"/>
        <end position="456"/>
    </location>
</feature>
<dbReference type="InterPro" id="IPR047657">
    <property type="entry name" value="PmbA"/>
</dbReference>
<dbReference type="SUPFAM" id="SSF111283">
    <property type="entry name" value="Putative modulator of DNA gyrase, PmbA/TldD"/>
    <property type="match status" value="1"/>
</dbReference>
<protein>
    <submittedName>
        <fullName evidence="5">Peptidase</fullName>
    </submittedName>
</protein>
<evidence type="ECO:0000256" key="1">
    <source>
        <dbReference type="ARBA" id="ARBA00005836"/>
    </source>
</evidence>